<feature type="region of interest" description="Disordered" evidence="1">
    <location>
        <begin position="1"/>
        <end position="20"/>
    </location>
</feature>
<dbReference type="Proteomes" id="UP000335636">
    <property type="component" value="Unassembled WGS sequence"/>
</dbReference>
<dbReference type="AlphaFoldDB" id="A0A5E4BAV2"/>
<comment type="caution">
    <text evidence="2">The sequence shown here is derived from an EMBL/GenBank/DDBJ whole genome shotgun (WGS) entry which is preliminary data.</text>
</comment>
<organism evidence="2 3">
    <name type="scientific">Marmota monax</name>
    <name type="common">Woodchuck</name>
    <dbReference type="NCBI Taxonomy" id="9995"/>
    <lineage>
        <taxon>Eukaryota</taxon>
        <taxon>Metazoa</taxon>
        <taxon>Chordata</taxon>
        <taxon>Craniata</taxon>
        <taxon>Vertebrata</taxon>
        <taxon>Euteleostomi</taxon>
        <taxon>Mammalia</taxon>
        <taxon>Eutheria</taxon>
        <taxon>Euarchontoglires</taxon>
        <taxon>Glires</taxon>
        <taxon>Rodentia</taxon>
        <taxon>Sciuromorpha</taxon>
        <taxon>Sciuridae</taxon>
        <taxon>Xerinae</taxon>
        <taxon>Marmotini</taxon>
        <taxon>Marmota</taxon>
    </lineage>
</organism>
<name>A0A5E4BAV2_MARMO</name>
<keyword evidence="3" id="KW-1185">Reference proteome</keyword>
<evidence type="ECO:0000313" key="3">
    <source>
        <dbReference type="Proteomes" id="UP000335636"/>
    </source>
</evidence>
<proteinExistence type="predicted"/>
<sequence>MARIYRQQSGLKSDRGSSETSWSLGWLVLLGARWGANQLEGLRSGAAVAKPRFERTSQRKHLDQYYFLELVLTVY</sequence>
<accession>A0A5E4BAV2</accession>
<feature type="compositionally biased region" description="Polar residues" evidence="1">
    <location>
        <begin position="1"/>
        <end position="11"/>
    </location>
</feature>
<reference evidence="2" key="1">
    <citation type="submission" date="2019-04" db="EMBL/GenBank/DDBJ databases">
        <authorList>
            <person name="Alioto T."/>
            <person name="Alioto T."/>
        </authorList>
    </citation>
    <scope>NUCLEOTIDE SEQUENCE [LARGE SCALE GENOMIC DNA]</scope>
</reference>
<protein>
    <submittedName>
        <fullName evidence="2">Uncharacterized protein</fullName>
    </submittedName>
</protein>
<dbReference type="EMBL" id="CABDUW010000356">
    <property type="protein sequence ID" value="VTJ66877.1"/>
    <property type="molecule type" value="Genomic_DNA"/>
</dbReference>
<evidence type="ECO:0000256" key="1">
    <source>
        <dbReference type="SAM" id="MobiDB-lite"/>
    </source>
</evidence>
<gene>
    <name evidence="2" type="ORF">MONAX_5E045177</name>
</gene>
<evidence type="ECO:0000313" key="2">
    <source>
        <dbReference type="EMBL" id="VTJ66877.1"/>
    </source>
</evidence>